<dbReference type="InterPro" id="IPR051132">
    <property type="entry name" value="3-5_Exonuclease_domain"/>
</dbReference>
<evidence type="ECO:0000313" key="4">
    <source>
        <dbReference type="Proteomes" id="UP001632038"/>
    </source>
</evidence>
<dbReference type="AlphaFoldDB" id="A0ABD3BG44"/>
<keyword evidence="2" id="KW-0378">Hydrolase</keyword>
<dbReference type="InterPro" id="IPR036397">
    <property type="entry name" value="RNaseH_sf"/>
</dbReference>
<keyword evidence="4" id="KW-1185">Reference proteome</keyword>
<evidence type="ECO:0000256" key="2">
    <source>
        <dbReference type="ARBA" id="ARBA00022801"/>
    </source>
</evidence>
<reference evidence="4" key="1">
    <citation type="journal article" date="2024" name="IScience">
        <title>Strigolactones Initiate the Formation of Haustorium-like Structures in Castilleja.</title>
        <authorList>
            <person name="Buerger M."/>
            <person name="Peterson D."/>
            <person name="Chory J."/>
        </authorList>
    </citation>
    <scope>NUCLEOTIDE SEQUENCE [LARGE SCALE GENOMIC DNA]</scope>
</reference>
<name>A0ABD3BG44_9LAMI</name>
<dbReference type="GO" id="GO:0008408">
    <property type="term" value="F:3'-5' exonuclease activity"/>
    <property type="evidence" value="ECO:0007669"/>
    <property type="project" value="UniProtKB-ARBA"/>
</dbReference>
<dbReference type="PANTHER" id="PTHR13620:SF121">
    <property type="entry name" value="EMB|CAB82946.1-RELATED"/>
    <property type="match status" value="1"/>
</dbReference>
<sequence>MAAIIHLVEFNDKVIETTVTDKASVAQHWLQNIAKSSKQQGKNCRIVGMGCKYIRHPISPTSNKIAILQLCVDTKCLVLQLQHMDYIPQTIVDFLNYSQTTFVGVEIQVNSQKLLEDYGLKVNHKIDLHFLAKRWFPVSYKGRPSLKALGYGVAGLSMRKKSDYKGDWESVVLDQELVEQASTDAYACYVIAHELLQDDNL</sequence>
<proteinExistence type="predicted"/>
<comment type="caution">
    <text evidence="3">The sequence shown here is derived from an EMBL/GenBank/DDBJ whole genome shotgun (WGS) entry which is preliminary data.</text>
</comment>
<dbReference type="Gene3D" id="3.30.420.10">
    <property type="entry name" value="Ribonuclease H-like superfamily/Ribonuclease H"/>
    <property type="match status" value="1"/>
</dbReference>
<keyword evidence="1" id="KW-0540">Nuclease</keyword>
<dbReference type="CDD" id="cd06141">
    <property type="entry name" value="WRN_exo"/>
    <property type="match status" value="1"/>
</dbReference>
<evidence type="ECO:0000313" key="3">
    <source>
        <dbReference type="EMBL" id="KAL3616174.1"/>
    </source>
</evidence>
<protein>
    <recommendedName>
        <fullName evidence="5">3'-5' exonuclease domain-containing protein</fullName>
    </recommendedName>
</protein>
<dbReference type="EMBL" id="JAVIJP010000092">
    <property type="protein sequence ID" value="KAL3616174.1"/>
    <property type="molecule type" value="Genomic_DNA"/>
</dbReference>
<dbReference type="InterPro" id="IPR012337">
    <property type="entry name" value="RNaseH-like_sf"/>
</dbReference>
<dbReference type="Proteomes" id="UP001632038">
    <property type="component" value="Unassembled WGS sequence"/>
</dbReference>
<organism evidence="3 4">
    <name type="scientific">Castilleja foliolosa</name>
    <dbReference type="NCBI Taxonomy" id="1961234"/>
    <lineage>
        <taxon>Eukaryota</taxon>
        <taxon>Viridiplantae</taxon>
        <taxon>Streptophyta</taxon>
        <taxon>Embryophyta</taxon>
        <taxon>Tracheophyta</taxon>
        <taxon>Spermatophyta</taxon>
        <taxon>Magnoliopsida</taxon>
        <taxon>eudicotyledons</taxon>
        <taxon>Gunneridae</taxon>
        <taxon>Pentapetalae</taxon>
        <taxon>asterids</taxon>
        <taxon>lamiids</taxon>
        <taxon>Lamiales</taxon>
        <taxon>Orobanchaceae</taxon>
        <taxon>Pedicularideae</taxon>
        <taxon>Castillejinae</taxon>
        <taxon>Castilleja</taxon>
    </lineage>
</organism>
<evidence type="ECO:0008006" key="5">
    <source>
        <dbReference type="Google" id="ProtNLM"/>
    </source>
</evidence>
<dbReference type="SUPFAM" id="SSF53098">
    <property type="entry name" value="Ribonuclease H-like"/>
    <property type="match status" value="1"/>
</dbReference>
<dbReference type="PANTHER" id="PTHR13620">
    <property type="entry name" value="3-5 EXONUCLEASE"/>
    <property type="match status" value="1"/>
</dbReference>
<gene>
    <name evidence="3" type="ORF">CASFOL_039564</name>
</gene>
<evidence type="ECO:0000256" key="1">
    <source>
        <dbReference type="ARBA" id="ARBA00022722"/>
    </source>
</evidence>
<accession>A0ABD3BG44</accession>